<name>A0A848BYE5_9FIRM</name>
<dbReference type="AlphaFoldDB" id="A0A848BYE5"/>
<protein>
    <submittedName>
        <fullName evidence="8">Class I SAM-dependent methyltransferase</fullName>
    </submittedName>
</protein>
<evidence type="ECO:0000256" key="6">
    <source>
        <dbReference type="PIRSR" id="PIRSR003085-1"/>
    </source>
</evidence>
<dbReference type="Pfam" id="PF25371">
    <property type="entry name" value="DUF7884"/>
    <property type="match status" value="1"/>
</dbReference>
<dbReference type="GO" id="GO:0008168">
    <property type="term" value="F:methyltransferase activity"/>
    <property type="evidence" value="ECO:0007669"/>
    <property type="project" value="UniProtKB-KW"/>
</dbReference>
<evidence type="ECO:0000256" key="4">
    <source>
        <dbReference type="ARBA" id="ARBA00022691"/>
    </source>
</evidence>
<evidence type="ECO:0000256" key="1">
    <source>
        <dbReference type="ARBA" id="ARBA00010815"/>
    </source>
</evidence>
<dbReference type="InterPro" id="IPR029063">
    <property type="entry name" value="SAM-dependent_MTases_sf"/>
</dbReference>
<dbReference type="SUPFAM" id="SSF53335">
    <property type="entry name" value="S-adenosyl-L-methionine-dependent methyltransferases"/>
    <property type="match status" value="1"/>
</dbReference>
<gene>
    <name evidence="8" type="ORF">HF872_06630</name>
</gene>
<evidence type="ECO:0000256" key="3">
    <source>
        <dbReference type="ARBA" id="ARBA00022679"/>
    </source>
</evidence>
<dbReference type="GO" id="GO:0008610">
    <property type="term" value="P:lipid biosynthetic process"/>
    <property type="evidence" value="ECO:0007669"/>
    <property type="project" value="InterPro"/>
</dbReference>
<accession>A0A848BYE5</accession>
<feature type="active site" evidence="6">
    <location>
        <position position="358"/>
    </location>
</feature>
<keyword evidence="4" id="KW-0949">S-adenosyl-L-methionine</keyword>
<evidence type="ECO:0000256" key="2">
    <source>
        <dbReference type="ARBA" id="ARBA00022603"/>
    </source>
</evidence>
<keyword evidence="5" id="KW-0443">Lipid metabolism</keyword>
<dbReference type="GO" id="GO:0032259">
    <property type="term" value="P:methylation"/>
    <property type="evidence" value="ECO:0007669"/>
    <property type="project" value="UniProtKB-KW"/>
</dbReference>
<dbReference type="InterPro" id="IPR003333">
    <property type="entry name" value="CMAS"/>
</dbReference>
<dbReference type="PANTHER" id="PTHR43667">
    <property type="entry name" value="CYCLOPROPANE-FATTY-ACYL-PHOSPHOLIPID SYNTHASE"/>
    <property type="match status" value="1"/>
</dbReference>
<reference evidence="8 9" key="1">
    <citation type="submission" date="2020-04" db="EMBL/GenBank/DDBJ databases">
        <authorList>
            <person name="Hitch T.C.A."/>
            <person name="Wylensek D."/>
            <person name="Clavel T."/>
        </authorList>
    </citation>
    <scope>NUCLEOTIDE SEQUENCE [LARGE SCALE GENOMIC DNA]</scope>
    <source>
        <strain evidence="8 9">Oil-RF-744-FAT-WT-6-1</strain>
    </source>
</reference>
<dbReference type="PIRSF" id="PIRSF003085">
    <property type="entry name" value="CMAS"/>
    <property type="match status" value="1"/>
</dbReference>
<comment type="caution">
    <text evidence="8">The sequence shown here is derived from an EMBL/GenBank/DDBJ whole genome shotgun (WGS) entry which is preliminary data.</text>
</comment>
<keyword evidence="2 8" id="KW-0489">Methyltransferase</keyword>
<evidence type="ECO:0000313" key="8">
    <source>
        <dbReference type="EMBL" id="NME28296.1"/>
    </source>
</evidence>
<comment type="similarity">
    <text evidence="1">Belongs to the CFA/CMAS family.</text>
</comment>
<dbReference type="InterPro" id="IPR057206">
    <property type="entry name" value="DUF7884"/>
</dbReference>
<dbReference type="RefSeq" id="WP_170087556.1">
    <property type="nucleotide sequence ID" value="NZ_JABAFG010000009.1"/>
</dbReference>
<dbReference type="InterPro" id="IPR050723">
    <property type="entry name" value="CFA/CMAS"/>
</dbReference>
<proteinExistence type="inferred from homology"/>
<sequence length="388" mass="45260">MHIMDNFLIYYLQRFDKYCFEVVLHGHTYTIGTGKPLFRVLVHKDIPKKELLTSTSLALGEAYMKGDIEVEGDLFVVLKCILEQIDQFSLDRSAVNNLLYPSEDKSTQREEVCSHYDLGNDFYKLWLDPTLSYSCAYFKHDDDTLEQAQRNKVDYILSKLHLEKGMSLLDIGCGWGFLLIEAAKKYGVTGYGCTLSHEQWAMGQERIKKLGLEGQIHIDLMDYRDLPQKGLKYDRLVSVGMLEHVGRSQYERYMSIANQILKPGGLFLLHYIDGRDEKNSNPWMRKYIFPGGTLPTVYEILKLAYDGDFQILDVESLRRHYYRTLSCWYHNFQKVRDQVAADKGMEFVRMWDLYLCGCAVAFYIGYIDVHQLLFTKGTNNDLPMTRWY</sequence>
<evidence type="ECO:0000313" key="9">
    <source>
        <dbReference type="Proteomes" id="UP000591071"/>
    </source>
</evidence>
<dbReference type="PANTHER" id="PTHR43667:SF1">
    <property type="entry name" value="CYCLOPROPANE-FATTY-ACYL-PHOSPHOLIPID SYNTHASE"/>
    <property type="match status" value="1"/>
</dbReference>
<dbReference type="Pfam" id="PF02353">
    <property type="entry name" value="CMAS"/>
    <property type="match status" value="1"/>
</dbReference>
<feature type="domain" description="DUF7884" evidence="7">
    <location>
        <begin position="26"/>
        <end position="89"/>
    </location>
</feature>
<keyword evidence="3 8" id="KW-0808">Transferase</keyword>
<organism evidence="8 9">
    <name type="scientific">Megasphaera hexanoica</name>
    <dbReference type="NCBI Taxonomy" id="1675036"/>
    <lineage>
        <taxon>Bacteria</taxon>
        <taxon>Bacillati</taxon>
        <taxon>Bacillota</taxon>
        <taxon>Negativicutes</taxon>
        <taxon>Veillonellales</taxon>
        <taxon>Veillonellaceae</taxon>
        <taxon>Megasphaera</taxon>
    </lineage>
</organism>
<dbReference type="Gene3D" id="3.40.50.150">
    <property type="entry name" value="Vaccinia Virus protein VP39"/>
    <property type="match status" value="1"/>
</dbReference>
<evidence type="ECO:0000256" key="5">
    <source>
        <dbReference type="ARBA" id="ARBA00023098"/>
    </source>
</evidence>
<dbReference type="EMBL" id="JABAFG010000009">
    <property type="protein sequence ID" value="NME28296.1"/>
    <property type="molecule type" value="Genomic_DNA"/>
</dbReference>
<evidence type="ECO:0000259" key="7">
    <source>
        <dbReference type="Pfam" id="PF25371"/>
    </source>
</evidence>
<dbReference type="Proteomes" id="UP000591071">
    <property type="component" value="Unassembled WGS sequence"/>
</dbReference>
<dbReference type="CDD" id="cd02440">
    <property type="entry name" value="AdoMet_MTases"/>
    <property type="match status" value="1"/>
</dbReference>